<dbReference type="SFLD" id="SFLDF00027">
    <property type="entry name" value="p-type_atpase"/>
    <property type="match status" value="1"/>
</dbReference>
<evidence type="ECO:0000259" key="9">
    <source>
        <dbReference type="SMART" id="SM00831"/>
    </source>
</evidence>
<dbReference type="PRINTS" id="PR00121">
    <property type="entry name" value="NAKATPASE"/>
</dbReference>
<keyword evidence="11" id="KW-1185">Reference proteome</keyword>
<dbReference type="FunFam" id="1.20.1110.10:FF:000095">
    <property type="entry name" value="Sodium/potassium-transporting ATPase subunit alpha-1"/>
    <property type="match status" value="1"/>
</dbReference>
<dbReference type="InterPro" id="IPR044492">
    <property type="entry name" value="P_typ_ATPase_HD_dom"/>
</dbReference>
<dbReference type="InterPro" id="IPR023298">
    <property type="entry name" value="ATPase_P-typ_TM_dom_sf"/>
</dbReference>
<dbReference type="PRINTS" id="PR00119">
    <property type="entry name" value="CATATPASE"/>
</dbReference>
<proteinExistence type="predicted"/>
<evidence type="ECO:0000256" key="6">
    <source>
        <dbReference type="ARBA" id="ARBA00022989"/>
    </source>
</evidence>
<dbReference type="Pfam" id="PF00690">
    <property type="entry name" value="Cation_ATPase_N"/>
    <property type="match status" value="1"/>
</dbReference>
<dbReference type="FunFam" id="3.40.50.1000:FF:000083">
    <property type="entry name" value="Sodium/potassium-transporting ATPase subunit alpha"/>
    <property type="match status" value="1"/>
</dbReference>
<dbReference type="Pfam" id="PF00122">
    <property type="entry name" value="E1-E2_ATPase"/>
    <property type="match status" value="1"/>
</dbReference>
<evidence type="ECO:0000256" key="3">
    <source>
        <dbReference type="ARBA" id="ARBA00022741"/>
    </source>
</evidence>
<dbReference type="Pfam" id="PF13246">
    <property type="entry name" value="Cation_ATPase"/>
    <property type="match status" value="1"/>
</dbReference>
<feature type="transmembrane region" description="Helical" evidence="8">
    <location>
        <begin position="1162"/>
        <end position="1180"/>
    </location>
</feature>
<evidence type="ECO:0000256" key="1">
    <source>
        <dbReference type="ARBA" id="ARBA00004141"/>
    </source>
</evidence>
<dbReference type="SFLD" id="SFLDG00002">
    <property type="entry name" value="C1.7:_P-type_atpase_like"/>
    <property type="match status" value="1"/>
</dbReference>
<feature type="transmembrane region" description="Helical" evidence="8">
    <location>
        <begin position="197"/>
        <end position="218"/>
    </location>
</feature>
<evidence type="ECO:0000256" key="8">
    <source>
        <dbReference type="SAM" id="Phobius"/>
    </source>
</evidence>
<dbReference type="SUPFAM" id="SSF56784">
    <property type="entry name" value="HAD-like"/>
    <property type="match status" value="1"/>
</dbReference>
<accession>A0AA39LL67</accession>
<keyword evidence="4" id="KW-0067">ATP-binding</keyword>
<dbReference type="PANTHER" id="PTHR43294">
    <property type="entry name" value="SODIUM/POTASSIUM-TRANSPORTING ATPASE SUBUNIT ALPHA"/>
    <property type="match status" value="1"/>
</dbReference>
<dbReference type="SUPFAM" id="SSF81653">
    <property type="entry name" value="Calcium ATPase, transduction domain A"/>
    <property type="match status" value="1"/>
</dbReference>
<feature type="transmembrane region" description="Helical" evidence="8">
    <location>
        <begin position="39"/>
        <end position="63"/>
    </location>
</feature>
<dbReference type="InterPro" id="IPR004014">
    <property type="entry name" value="ATPase_P-typ_cation-transptr_N"/>
</dbReference>
<evidence type="ECO:0000256" key="5">
    <source>
        <dbReference type="ARBA" id="ARBA00022967"/>
    </source>
</evidence>
<feature type="domain" description="Cation-transporting P-type ATPase N-terminal" evidence="9">
    <location>
        <begin position="135"/>
        <end position="217"/>
    </location>
</feature>
<dbReference type="SMART" id="SM00831">
    <property type="entry name" value="Cation_ATPase_N"/>
    <property type="match status" value="1"/>
</dbReference>
<dbReference type="InterPro" id="IPR023299">
    <property type="entry name" value="ATPase_P-typ_cyto_dom_N"/>
</dbReference>
<name>A0AA39LL67_9BILA</name>
<keyword evidence="3" id="KW-0547">Nucleotide-binding</keyword>
<sequence length="1202" mass="133844">MLFLLFPCNWVGYSAKLYDFVYIQCADNSVQTFSYICLVFYYCCVGLCIITLCIDVTTLSHIYHINKRRQTPANYAKFRRDVRFTLQTFLQNITMILAALAIMMANNSFSPNDEGLRIFGLFAIIVNHNINASFVEHNMDATQLSRVYPNSMINIDNPKLSKGLSKEQAEKRLQQDGPNVLAPPKEISNLLLFLRQFLNLFWVLMIGAGALSLITYFIDMTVRLNLYVAIVLFLLVLGMCIGTFIQEKKAINVVKGFTNLLPPKCTVVRDGKATTIDSEKIVVGDIVLVKNGSRVPADLRLLHCSDLKLETSSITGESEPIEIRSEPADVGVDVFDSNCVAFNGSFCVDGEGIGITIRTGQKTIIGQIASLTIEQEEEPSSLQREIGRFVTFVTVSALIMAVVVFVLGCIMTHFEDVTGMFINGFLVVVVANVPQGLPATVSSELTIIARRMAKKNVYMKKLDVIEAFGATTVVASDKTGTLTMNNMTVTDLWYNRKYINGLPDISHKTMNTLTQNQGDQATVKSRLMAADLDIFESPLPQLLAGMAVCNKAQIEYHGNTVANDQLTVNTRLKRIEEVLWRPSGKVGPSEYGDLESTQVTFQAGTKKPSLGGRKMSIFGKEKQFVGSPSEVALLRYVDKIFSVPHIRQRYHVVYEVPFNSLRKWHLMILQESGAQCDEDGNAEFLLMLKGAPEVVIQKCGTLATDTGADILDEEAIMDFQDAYDHFGSNGRRVIGFSQTTFVAHKDTKFNWESGNVPMDDLTFLGIAAIMDPPRPTTAKAIQICKDAGIKVFMVTGDHPTTATAIAREIGLIGASEKVTPRRLGKTVSVNVVEEDEDEERDWATVHGKMLPDMTDEDWDDLLQHKYIVFARTTPEQKLLIVEQCQKRKEVVTVTGDGVNDAPALKKANIGVAMGITGSDVAKQAADVILMDDNFASIVNGIEEGRLLFDNLRKTIGYTLTHSMPEVVPICLNFLFGLPMAITALQILSIDLGTELTPAISLAYENAESDIMSKPPRKRTNRLVSFTLLFYSYIIAGGMVITGCTMAYFFTYWWNGIPPLKMFFSATQYFKYHPDGNLTINGEIFDEARQLDIRNQGAAAYYMTMVVSQAFHVWMCKTRRTSIFAHGFFSNAVTIYGVIIELCLVSIFVYVPGINFIMGGAPPPYPVWFFPVGVGVALWIYNETRKYIIRKDPHNPCIHAFKW</sequence>
<dbReference type="Pfam" id="PF00689">
    <property type="entry name" value="Cation_ATPase_C"/>
    <property type="match status" value="1"/>
</dbReference>
<dbReference type="Pfam" id="PF08282">
    <property type="entry name" value="Hydrolase_3"/>
    <property type="match status" value="1"/>
</dbReference>
<dbReference type="GO" id="GO:0036376">
    <property type="term" value="P:sodium ion export across plasma membrane"/>
    <property type="evidence" value="ECO:0007669"/>
    <property type="project" value="TreeGrafter"/>
</dbReference>
<evidence type="ECO:0000256" key="2">
    <source>
        <dbReference type="ARBA" id="ARBA00022692"/>
    </source>
</evidence>
<dbReference type="SUPFAM" id="SSF81665">
    <property type="entry name" value="Calcium ATPase, transmembrane domain M"/>
    <property type="match status" value="1"/>
</dbReference>
<dbReference type="SUPFAM" id="SSF81660">
    <property type="entry name" value="Metal cation-transporting ATPase, ATP-binding domain N"/>
    <property type="match status" value="1"/>
</dbReference>
<dbReference type="GO" id="GO:0006883">
    <property type="term" value="P:intracellular sodium ion homeostasis"/>
    <property type="evidence" value="ECO:0007669"/>
    <property type="project" value="TreeGrafter"/>
</dbReference>
<dbReference type="InterPro" id="IPR050510">
    <property type="entry name" value="Cation_transp_ATPase_P-type"/>
</dbReference>
<dbReference type="GO" id="GO:1902600">
    <property type="term" value="P:proton transmembrane transport"/>
    <property type="evidence" value="ECO:0007669"/>
    <property type="project" value="TreeGrafter"/>
</dbReference>
<feature type="transmembrane region" description="Helical" evidence="8">
    <location>
        <begin position="116"/>
        <end position="135"/>
    </location>
</feature>
<keyword evidence="2 8" id="KW-0812">Transmembrane</keyword>
<comment type="subcellular location">
    <subcellularLocation>
        <location evidence="1">Membrane</location>
        <topology evidence="1">Multi-pass membrane protein</topology>
    </subcellularLocation>
</comment>
<evidence type="ECO:0000313" key="10">
    <source>
        <dbReference type="EMBL" id="KAK0401821.1"/>
    </source>
</evidence>
<feature type="transmembrane region" description="Helical" evidence="8">
    <location>
        <begin position="224"/>
        <end position="245"/>
    </location>
</feature>
<gene>
    <name evidence="10" type="ORF">QR680_015990</name>
</gene>
<keyword evidence="6 8" id="KW-1133">Transmembrane helix</keyword>
<feature type="transmembrane region" description="Helical" evidence="8">
    <location>
        <begin position="420"/>
        <end position="441"/>
    </location>
</feature>
<evidence type="ECO:0000313" key="11">
    <source>
        <dbReference type="Proteomes" id="UP001175271"/>
    </source>
</evidence>
<dbReference type="GO" id="GO:0030007">
    <property type="term" value="P:intracellular potassium ion homeostasis"/>
    <property type="evidence" value="ECO:0007669"/>
    <property type="project" value="TreeGrafter"/>
</dbReference>
<comment type="caution">
    <text evidence="10">The sequence shown here is derived from an EMBL/GenBank/DDBJ whole genome shotgun (WGS) entry which is preliminary data.</text>
</comment>
<feature type="transmembrane region" description="Helical" evidence="8">
    <location>
        <begin position="84"/>
        <end position="104"/>
    </location>
</feature>
<organism evidence="10 11">
    <name type="scientific">Steinernema hermaphroditum</name>
    <dbReference type="NCBI Taxonomy" id="289476"/>
    <lineage>
        <taxon>Eukaryota</taxon>
        <taxon>Metazoa</taxon>
        <taxon>Ecdysozoa</taxon>
        <taxon>Nematoda</taxon>
        <taxon>Chromadorea</taxon>
        <taxon>Rhabditida</taxon>
        <taxon>Tylenchina</taxon>
        <taxon>Panagrolaimomorpha</taxon>
        <taxon>Strongyloidoidea</taxon>
        <taxon>Steinernematidae</taxon>
        <taxon>Steinernema</taxon>
    </lineage>
</organism>
<protein>
    <recommendedName>
        <fullName evidence="9">Cation-transporting P-type ATPase N-terminal domain-containing protein</fullName>
    </recommendedName>
</protein>
<dbReference type="Gene3D" id="1.20.1110.10">
    <property type="entry name" value="Calcium-transporting ATPase, transmembrane domain"/>
    <property type="match status" value="2"/>
</dbReference>
<dbReference type="Gene3D" id="2.70.150.10">
    <property type="entry name" value="Calcium-transporting ATPase, cytoplasmic transduction domain A"/>
    <property type="match status" value="1"/>
</dbReference>
<feature type="transmembrane region" description="Helical" evidence="8">
    <location>
        <begin position="1022"/>
        <end position="1053"/>
    </location>
</feature>
<feature type="transmembrane region" description="Helical" evidence="8">
    <location>
        <begin position="389"/>
        <end position="414"/>
    </location>
</feature>
<dbReference type="GO" id="GO:1990573">
    <property type="term" value="P:potassium ion import across plasma membrane"/>
    <property type="evidence" value="ECO:0007669"/>
    <property type="project" value="TreeGrafter"/>
</dbReference>
<dbReference type="Gene3D" id="3.40.1110.10">
    <property type="entry name" value="Calcium-transporting ATPase, cytoplasmic domain N"/>
    <property type="match status" value="2"/>
</dbReference>
<dbReference type="GO" id="GO:0016887">
    <property type="term" value="F:ATP hydrolysis activity"/>
    <property type="evidence" value="ECO:0007669"/>
    <property type="project" value="InterPro"/>
</dbReference>
<dbReference type="NCBIfam" id="TIGR01494">
    <property type="entry name" value="ATPase_P-type"/>
    <property type="match status" value="2"/>
</dbReference>
<dbReference type="InterPro" id="IPR018303">
    <property type="entry name" value="ATPase_P-typ_P_site"/>
</dbReference>
<dbReference type="EMBL" id="JAUCMV010000004">
    <property type="protein sequence ID" value="KAK0401821.1"/>
    <property type="molecule type" value="Genomic_DNA"/>
</dbReference>
<dbReference type="GO" id="GO:0005524">
    <property type="term" value="F:ATP binding"/>
    <property type="evidence" value="ECO:0007669"/>
    <property type="project" value="UniProtKB-KW"/>
</dbReference>
<dbReference type="PROSITE" id="PS00154">
    <property type="entry name" value="ATPASE_E1_E2"/>
    <property type="match status" value="1"/>
</dbReference>
<dbReference type="SFLD" id="SFLDS00003">
    <property type="entry name" value="Haloacid_Dehalogenase"/>
    <property type="match status" value="1"/>
</dbReference>
<keyword evidence="7 8" id="KW-0472">Membrane</keyword>
<dbReference type="InterPro" id="IPR059000">
    <property type="entry name" value="ATPase_P-type_domA"/>
</dbReference>
<dbReference type="GO" id="GO:0005391">
    <property type="term" value="F:P-type sodium:potassium-exchanging transporter activity"/>
    <property type="evidence" value="ECO:0007669"/>
    <property type="project" value="TreeGrafter"/>
</dbReference>
<keyword evidence="5" id="KW-1278">Translocase</keyword>
<dbReference type="GO" id="GO:0005886">
    <property type="term" value="C:plasma membrane"/>
    <property type="evidence" value="ECO:0007669"/>
    <property type="project" value="TreeGrafter"/>
</dbReference>
<dbReference type="InterPro" id="IPR001757">
    <property type="entry name" value="P_typ_ATPase"/>
</dbReference>
<feature type="transmembrane region" description="Helical" evidence="8">
    <location>
        <begin position="1127"/>
        <end position="1150"/>
    </location>
</feature>
<dbReference type="AlphaFoldDB" id="A0AA39LL67"/>
<dbReference type="InterPro" id="IPR023214">
    <property type="entry name" value="HAD_sf"/>
</dbReference>
<evidence type="ECO:0000256" key="4">
    <source>
        <dbReference type="ARBA" id="ARBA00022840"/>
    </source>
</evidence>
<dbReference type="PANTHER" id="PTHR43294:SF5">
    <property type="entry name" value="CATION-TRANSPORTING P-TYPE ATPASE N-TERMINAL DOMAIN-CONTAINING PROTEIN"/>
    <property type="match status" value="1"/>
</dbReference>
<dbReference type="InterPro" id="IPR036412">
    <property type="entry name" value="HAD-like_sf"/>
</dbReference>
<dbReference type="InterPro" id="IPR006068">
    <property type="entry name" value="ATPase_P-typ_cation-transptr_C"/>
</dbReference>
<dbReference type="Gene3D" id="3.40.50.1000">
    <property type="entry name" value="HAD superfamily/HAD-like"/>
    <property type="match status" value="2"/>
</dbReference>
<dbReference type="Proteomes" id="UP001175271">
    <property type="component" value="Unassembled WGS sequence"/>
</dbReference>
<feature type="transmembrane region" description="Helical" evidence="8">
    <location>
        <begin position="1098"/>
        <end position="1115"/>
    </location>
</feature>
<reference evidence="10" key="1">
    <citation type="submission" date="2023-06" db="EMBL/GenBank/DDBJ databases">
        <title>Genomic analysis of the entomopathogenic nematode Steinernema hermaphroditum.</title>
        <authorList>
            <person name="Schwarz E.M."/>
            <person name="Heppert J.K."/>
            <person name="Baniya A."/>
            <person name="Schwartz H.T."/>
            <person name="Tan C.-H."/>
            <person name="Antoshechkin I."/>
            <person name="Sternberg P.W."/>
            <person name="Goodrich-Blair H."/>
            <person name="Dillman A.R."/>
        </authorList>
    </citation>
    <scope>NUCLEOTIDE SEQUENCE</scope>
    <source>
        <strain evidence="10">PS9179</strain>
        <tissue evidence="10">Whole animal</tissue>
    </source>
</reference>
<dbReference type="InterPro" id="IPR008250">
    <property type="entry name" value="ATPase_P-typ_transduc_dom_A_sf"/>
</dbReference>
<evidence type="ECO:0000256" key="7">
    <source>
        <dbReference type="ARBA" id="ARBA00023136"/>
    </source>
</evidence>